<accession>A0A1A7NVA1</accession>
<keyword evidence="1" id="KW-0472">Membrane</keyword>
<name>A0A1A7NVA1_9PAST</name>
<evidence type="ECO:0000313" key="2">
    <source>
        <dbReference type="EMBL" id="OBW93623.1"/>
    </source>
</evidence>
<dbReference type="Proteomes" id="UP000243558">
    <property type="component" value="Unassembled WGS sequence"/>
</dbReference>
<dbReference type="Pfam" id="PF17344">
    <property type="entry name" value="DUF5374"/>
    <property type="match status" value="1"/>
</dbReference>
<proteinExistence type="predicted"/>
<sequence>MISNFVRGHTLLSVLVALSVLSIILLLGQTWLNQQQQQNAQLWQVTQALQIAENQQTLRLLEQPCESQIVQNGIHFLIRCEADFITVQYPLGEIRVRG</sequence>
<dbReference type="EMBL" id="JTJM01000007">
    <property type="protein sequence ID" value="OBW93623.1"/>
    <property type="molecule type" value="Genomic_DNA"/>
</dbReference>
<keyword evidence="3" id="KW-1185">Reference proteome</keyword>
<feature type="transmembrane region" description="Helical" evidence="1">
    <location>
        <begin position="12"/>
        <end position="32"/>
    </location>
</feature>
<keyword evidence="1" id="KW-1133">Transmembrane helix</keyword>
<comment type="caution">
    <text evidence="2">The sequence shown here is derived from an EMBL/GenBank/DDBJ whole genome shotgun (WGS) entry which is preliminary data.</text>
</comment>
<evidence type="ECO:0000313" key="3">
    <source>
        <dbReference type="Proteomes" id="UP000243558"/>
    </source>
</evidence>
<dbReference type="PATRIC" id="fig|505345.7.peg.326"/>
<evidence type="ECO:0000256" key="1">
    <source>
        <dbReference type="SAM" id="Phobius"/>
    </source>
</evidence>
<reference evidence="2 3" key="1">
    <citation type="submission" date="2014-11" db="EMBL/GenBank/DDBJ databases">
        <title>Pan-genome of Gallibacterium spp.</title>
        <authorList>
            <person name="Kudirkiene E."/>
            <person name="Bojesen A.M."/>
        </authorList>
    </citation>
    <scope>NUCLEOTIDE SEQUENCE [LARGE SCALE GENOMIC DNA]</scope>
    <source>
        <strain evidence="2 3">F151</strain>
    </source>
</reference>
<protein>
    <submittedName>
        <fullName evidence="2">Uncharacterized protein</fullName>
    </submittedName>
</protein>
<keyword evidence="1" id="KW-0812">Transmembrane</keyword>
<dbReference type="InterPro" id="IPR020511">
    <property type="entry name" value="Uncharacterised_HI0941"/>
</dbReference>
<dbReference type="RefSeq" id="WP_065238682.1">
    <property type="nucleotide sequence ID" value="NZ_JTJM01000007.1"/>
</dbReference>
<dbReference type="AlphaFoldDB" id="A0A1A7NVA1"/>
<dbReference type="OrthoDB" id="5690717at2"/>
<gene>
    <name evidence="2" type="ORF">QV01_01620</name>
</gene>
<organism evidence="2 3">
    <name type="scientific">Gallibacterium genomosp. 3</name>
    <dbReference type="NCBI Taxonomy" id="505345"/>
    <lineage>
        <taxon>Bacteria</taxon>
        <taxon>Pseudomonadati</taxon>
        <taxon>Pseudomonadota</taxon>
        <taxon>Gammaproteobacteria</taxon>
        <taxon>Pasteurellales</taxon>
        <taxon>Pasteurellaceae</taxon>
        <taxon>Gallibacterium</taxon>
    </lineage>
</organism>